<protein>
    <submittedName>
        <fullName evidence="1">Uncharacterized protein</fullName>
    </submittedName>
</protein>
<reference evidence="1" key="1">
    <citation type="submission" date="2020-06" db="EMBL/GenBank/DDBJ databases">
        <title>Unique genomic features of the anaerobic methanotrophic archaea.</title>
        <authorList>
            <person name="Chadwick G.L."/>
            <person name="Skennerton C.T."/>
            <person name="Laso-Perez R."/>
            <person name="Leu A.O."/>
            <person name="Speth D.R."/>
            <person name="Yu H."/>
            <person name="Morgan-Lang C."/>
            <person name="Hatzenpichler R."/>
            <person name="Goudeau D."/>
            <person name="Malmstrom R."/>
            <person name="Brazelton W.J."/>
            <person name="Woyke T."/>
            <person name="Hallam S.J."/>
            <person name="Tyson G.W."/>
            <person name="Wegener G."/>
            <person name="Boetius A."/>
            <person name="Orphan V."/>
        </authorList>
    </citation>
    <scope>NUCLEOTIDE SEQUENCE</scope>
</reference>
<sequence length="62" mass="7235">MQMDEMEMARLMKELTKLLQNTSVSKEEAEDCLGLGLDERFEAIKRELGSWFIEGYQLYQAS</sequence>
<dbReference type="EMBL" id="MT631510">
    <property type="protein sequence ID" value="QNO52426.1"/>
    <property type="molecule type" value="Genomic_DNA"/>
</dbReference>
<gene>
    <name evidence="1" type="ORF">DJCILHOG_00008</name>
</gene>
<accession>A0A7G9YWP2</accession>
<proteinExistence type="predicted"/>
<dbReference type="AlphaFoldDB" id="A0A7G9YWP2"/>
<evidence type="ECO:0000313" key="1">
    <source>
        <dbReference type="EMBL" id="QNO52426.1"/>
    </source>
</evidence>
<name>A0A7G9YWP2_9EURY</name>
<organism evidence="1">
    <name type="scientific">Candidatus Methanophagaceae archaeon ANME-1 ERB6</name>
    <dbReference type="NCBI Taxonomy" id="2759912"/>
    <lineage>
        <taxon>Archaea</taxon>
        <taxon>Methanobacteriati</taxon>
        <taxon>Methanobacteriota</taxon>
        <taxon>Stenosarchaea group</taxon>
        <taxon>Methanomicrobia</taxon>
        <taxon>Candidatus Methanophagales</taxon>
        <taxon>Candidatus Methanophagaceae</taxon>
    </lineage>
</organism>